<dbReference type="InterPro" id="IPR024743">
    <property type="entry name" value="Dynein_HC_stalk"/>
</dbReference>
<evidence type="ECO:0000256" key="1">
    <source>
        <dbReference type="SAM" id="Coils"/>
    </source>
</evidence>
<organism evidence="3 4">
    <name type="scientific">Trypanosoma rangeli</name>
    <dbReference type="NCBI Taxonomy" id="5698"/>
    <lineage>
        <taxon>Eukaryota</taxon>
        <taxon>Discoba</taxon>
        <taxon>Euglenozoa</taxon>
        <taxon>Kinetoplastea</taxon>
        <taxon>Metakinetoplastina</taxon>
        <taxon>Trypanosomatida</taxon>
        <taxon>Trypanosomatidae</taxon>
        <taxon>Trypanosoma</taxon>
        <taxon>Herpetosoma</taxon>
    </lineage>
</organism>
<dbReference type="Pfam" id="PF12777">
    <property type="entry name" value="MT"/>
    <property type="match status" value="1"/>
</dbReference>
<feature type="coiled-coil region" evidence="1">
    <location>
        <begin position="80"/>
        <end position="149"/>
    </location>
</feature>
<dbReference type="GO" id="GO:0045505">
    <property type="term" value="F:dynein intermediate chain binding"/>
    <property type="evidence" value="ECO:0007669"/>
    <property type="project" value="InterPro"/>
</dbReference>
<dbReference type="GO" id="GO:0005868">
    <property type="term" value="C:cytoplasmic dynein complex"/>
    <property type="evidence" value="ECO:0007669"/>
    <property type="project" value="TreeGrafter"/>
</dbReference>
<dbReference type="InterPro" id="IPR027267">
    <property type="entry name" value="AH/BAR_dom_sf"/>
</dbReference>
<dbReference type="GO" id="GO:0005930">
    <property type="term" value="C:axoneme"/>
    <property type="evidence" value="ECO:0007669"/>
    <property type="project" value="TreeGrafter"/>
</dbReference>
<dbReference type="GO" id="GO:0060294">
    <property type="term" value="P:cilium movement involved in cell motility"/>
    <property type="evidence" value="ECO:0007669"/>
    <property type="project" value="TreeGrafter"/>
</dbReference>
<dbReference type="GO" id="GO:0060271">
    <property type="term" value="P:cilium assembly"/>
    <property type="evidence" value="ECO:0007669"/>
    <property type="project" value="TreeGrafter"/>
</dbReference>
<dbReference type="GO" id="GO:0008569">
    <property type="term" value="F:minus-end-directed microtubule motor activity"/>
    <property type="evidence" value="ECO:0007669"/>
    <property type="project" value="TreeGrafter"/>
</dbReference>
<proteinExistence type="predicted"/>
<dbReference type="InterPro" id="IPR026983">
    <property type="entry name" value="DHC"/>
</dbReference>
<reference evidence="3 4" key="1">
    <citation type="journal article" date="2018" name="BMC Genomics">
        <title>Genomic comparison of Trypanosoma conorhini and Trypanosoma rangeli to Trypanosoma cruzi strains of high and low virulence.</title>
        <authorList>
            <person name="Bradwell K.R."/>
            <person name="Koparde V.N."/>
            <person name="Matveyev A.V."/>
            <person name="Serrano M.G."/>
            <person name="Alves J.M."/>
            <person name="Parikh H."/>
            <person name="Huang B."/>
            <person name="Lee V."/>
            <person name="Espinosa-Alvarez O."/>
            <person name="Ortiz P.A."/>
            <person name="Costa-Martins A.G."/>
            <person name="Teixeira M.M."/>
            <person name="Buck G.A."/>
        </authorList>
    </citation>
    <scope>NUCLEOTIDE SEQUENCE [LARGE SCALE GENOMIC DNA]</scope>
    <source>
        <strain evidence="3 4">AM80</strain>
    </source>
</reference>
<comment type="caution">
    <text evidence="3">The sequence shown here is derived from an EMBL/GenBank/DDBJ whole genome shotgun (WGS) entry which is preliminary data.</text>
</comment>
<evidence type="ECO:0000313" key="3">
    <source>
        <dbReference type="EMBL" id="RNE99550.1"/>
    </source>
</evidence>
<dbReference type="GO" id="GO:0035721">
    <property type="term" value="P:intraciliary retrograde transport"/>
    <property type="evidence" value="ECO:0007669"/>
    <property type="project" value="TreeGrafter"/>
</dbReference>
<dbReference type="GO" id="GO:0097729">
    <property type="term" value="C:9+2 motile cilium"/>
    <property type="evidence" value="ECO:0007669"/>
    <property type="project" value="TreeGrafter"/>
</dbReference>
<dbReference type="OrthoDB" id="5859446at2759"/>
<protein>
    <submittedName>
        <fullName evidence="3">Putative dynein heavy chain</fullName>
    </submittedName>
</protein>
<keyword evidence="4" id="KW-1185">Reference proteome</keyword>
<dbReference type="PANTHER" id="PTHR10676">
    <property type="entry name" value="DYNEIN HEAVY CHAIN FAMILY PROTEIN"/>
    <property type="match status" value="1"/>
</dbReference>
<dbReference type="GO" id="GO:0051959">
    <property type="term" value="F:dynein light intermediate chain binding"/>
    <property type="evidence" value="ECO:0007669"/>
    <property type="project" value="InterPro"/>
</dbReference>
<evidence type="ECO:0000313" key="4">
    <source>
        <dbReference type="Proteomes" id="UP000283634"/>
    </source>
</evidence>
<evidence type="ECO:0000259" key="2">
    <source>
        <dbReference type="Pfam" id="PF12777"/>
    </source>
</evidence>
<dbReference type="PANTHER" id="PTHR10676:SF352">
    <property type="entry name" value="CYTOPLASMIC DYNEIN 2 HEAVY CHAIN 1"/>
    <property type="match status" value="1"/>
</dbReference>
<dbReference type="SUPFAM" id="SSF103657">
    <property type="entry name" value="BAR/IMD domain-like"/>
    <property type="match status" value="1"/>
</dbReference>
<feature type="domain" description="Dynein heavy chain coiled coil stalk" evidence="2">
    <location>
        <begin position="35"/>
        <end position="195"/>
    </location>
</feature>
<dbReference type="Gene3D" id="1.20.920.20">
    <property type="match status" value="1"/>
</dbReference>
<name>A0A3R7KFQ6_TRYRA</name>
<dbReference type="AlphaFoldDB" id="A0A3R7KFQ6"/>
<dbReference type="GeneID" id="40332079"/>
<keyword evidence="1" id="KW-0175">Coiled coil</keyword>
<sequence length="197" mass="22538">MRKFLGERGAKERILDFDTGKVTSAIRENVGRLLHQKAASFRPEVIHRASVAAAPMAAWVRAMVDYSTILDSISPLNCQLQLLEKNQREGEEQLRALKKKLKQIDAAVEDLRQEFSQKCKEAERLKDILAKAENELSKACDLLAKLSSEKTRWAQDTEKIETSNRLLPKWTLVSAAFMTYIAKETEDVRQQYFKKVV</sequence>
<dbReference type="Proteomes" id="UP000283634">
    <property type="component" value="Unassembled WGS sequence"/>
</dbReference>
<dbReference type="RefSeq" id="XP_029235262.1">
    <property type="nucleotide sequence ID" value="XM_029384906.1"/>
</dbReference>
<dbReference type="EMBL" id="MKGL01000379">
    <property type="protein sequence ID" value="RNE99550.1"/>
    <property type="molecule type" value="Genomic_DNA"/>
</dbReference>
<gene>
    <name evidence="3" type="ORF">TraAM80_08146</name>
</gene>
<dbReference type="OMA" id="CEHAYRE"/>
<accession>A0A3R7KFQ6</accession>